<name>A0A1B8AHF7_FUSPO</name>
<protein>
    <submittedName>
        <fullName evidence="2">Uncharacterized protein</fullName>
    </submittedName>
</protein>
<keyword evidence="1" id="KW-0472">Membrane</keyword>
<dbReference type="Proteomes" id="UP000091967">
    <property type="component" value="Unassembled WGS sequence"/>
</dbReference>
<feature type="transmembrane region" description="Helical" evidence="1">
    <location>
        <begin position="307"/>
        <end position="329"/>
    </location>
</feature>
<dbReference type="AlphaFoldDB" id="A0A1B8AHF7"/>
<accession>A0A1B8AHF7</accession>
<comment type="caution">
    <text evidence="2">The sequence shown here is derived from an EMBL/GenBank/DDBJ whole genome shotgun (WGS) entry which is preliminary data.</text>
</comment>
<organism evidence="2 3">
    <name type="scientific">Fusarium poae</name>
    <dbReference type="NCBI Taxonomy" id="36050"/>
    <lineage>
        <taxon>Eukaryota</taxon>
        <taxon>Fungi</taxon>
        <taxon>Dikarya</taxon>
        <taxon>Ascomycota</taxon>
        <taxon>Pezizomycotina</taxon>
        <taxon>Sordariomycetes</taxon>
        <taxon>Hypocreomycetidae</taxon>
        <taxon>Hypocreales</taxon>
        <taxon>Nectriaceae</taxon>
        <taxon>Fusarium</taxon>
    </lineage>
</organism>
<dbReference type="STRING" id="36050.A0A1B8AHF7"/>
<keyword evidence="3" id="KW-1185">Reference proteome</keyword>
<dbReference type="EMBL" id="LYXU01000004">
    <property type="protein sequence ID" value="OBS19988.1"/>
    <property type="molecule type" value="Genomic_DNA"/>
</dbReference>
<proteinExistence type="predicted"/>
<reference evidence="2 3" key="1">
    <citation type="submission" date="2016-06" db="EMBL/GenBank/DDBJ databases">
        <title>Living apart together: crosstalk between the core and supernumerary genomes in a fungal plant pathogen.</title>
        <authorList>
            <person name="Vanheule A."/>
            <person name="Audenaert K."/>
            <person name="Warris S."/>
            <person name="Van De Geest H."/>
            <person name="Schijlen E."/>
            <person name="Hofte M."/>
            <person name="De Saeger S."/>
            <person name="Haesaert G."/>
            <person name="Waalwijk C."/>
            <person name="Van Der Lee T."/>
        </authorList>
    </citation>
    <scope>NUCLEOTIDE SEQUENCE [LARGE SCALE GENOMIC DNA]</scope>
    <source>
        <strain evidence="2 3">2516</strain>
    </source>
</reference>
<evidence type="ECO:0000313" key="3">
    <source>
        <dbReference type="Proteomes" id="UP000091967"/>
    </source>
</evidence>
<gene>
    <name evidence="2" type="ORF">FPOA_11711</name>
</gene>
<keyword evidence="1" id="KW-0812">Transmembrane</keyword>
<evidence type="ECO:0000256" key="1">
    <source>
        <dbReference type="SAM" id="Phobius"/>
    </source>
</evidence>
<keyword evidence="1" id="KW-1133">Transmembrane helix</keyword>
<evidence type="ECO:0000313" key="2">
    <source>
        <dbReference type="EMBL" id="OBS19988.1"/>
    </source>
</evidence>
<sequence>MWELPKIPQWRPDKKMGETYLVDHGALENGTDYYASLLGIQLRGLHLSEGITRYKFTVETSYINLECSLMEVDAPVYGDFDTAPITSSTDQITSGVLTYISNDLLKKEFTDLPINLNYITRWEYLIGEHIEDIWSPIQCTVGTIWIETEIHCGPSPSARSCYAYQQRRVKGGVSPYGLPRLMTKNPGALKQAVSVWPEASSDAMVNKPSATENYIMGEDRPYAGQGYKNWTDLDIERFPAEISRRFTTAFNTFWDATLNPLGHTNMMSHTLQVDNKAYEDQFNGRPFMNSTTGTMTVTHEVYRASQLWVGILLTTTLFLQILAILGLILEVLIVGPDVLGYASSFTRDNPYVPLQPGGSGLGGPERARALRDLRLQLADVRPDEDIGYLAVRAIPPKADVGAAGRDSTELTNADGVSEETVLKKLESKRLYR</sequence>